<dbReference type="PANTHER" id="PTHR14003:SF19">
    <property type="entry name" value="YY2 TRANSCRIPTION FACTOR"/>
    <property type="match status" value="1"/>
</dbReference>
<keyword evidence="4 7" id="KW-0863">Zinc-finger</keyword>
<dbReference type="GO" id="GO:0008270">
    <property type="term" value="F:zinc ion binding"/>
    <property type="evidence" value="ECO:0007669"/>
    <property type="project" value="UniProtKB-KW"/>
</dbReference>
<gene>
    <name evidence="9" type="ORF">CU097_002585</name>
</gene>
<keyword evidence="2" id="KW-0479">Metal-binding</keyword>
<organism evidence="9 10">
    <name type="scientific">Rhizopus azygosporus</name>
    <name type="common">Rhizopus microsporus var. azygosporus</name>
    <dbReference type="NCBI Taxonomy" id="86630"/>
    <lineage>
        <taxon>Eukaryota</taxon>
        <taxon>Fungi</taxon>
        <taxon>Fungi incertae sedis</taxon>
        <taxon>Mucoromycota</taxon>
        <taxon>Mucoromycotina</taxon>
        <taxon>Mucoromycetes</taxon>
        <taxon>Mucorales</taxon>
        <taxon>Mucorineae</taxon>
        <taxon>Rhizopodaceae</taxon>
        <taxon>Rhizopus</taxon>
    </lineage>
</organism>
<dbReference type="STRING" id="86630.A0A367JI19"/>
<dbReference type="PANTHER" id="PTHR14003">
    <property type="entry name" value="TRANSCRIPTIONAL REPRESSOR PROTEIN YY"/>
    <property type="match status" value="1"/>
</dbReference>
<evidence type="ECO:0000256" key="7">
    <source>
        <dbReference type="PROSITE-ProRule" id="PRU00042"/>
    </source>
</evidence>
<keyword evidence="6" id="KW-0539">Nucleus</keyword>
<dbReference type="PROSITE" id="PS00028">
    <property type="entry name" value="ZINC_FINGER_C2H2_1"/>
    <property type="match status" value="2"/>
</dbReference>
<dbReference type="Pfam" id="PF00096">
    <property type="entry name" value="zf-C2H2"/>
    <property type="match status" value="2"/>
</dbReference>
<accession>A0A367JI19</accession>
<sequence length="233" mass="26606">MLSLNPGFNFATGPFAQGLQPSMLPLYSPVNDFDLFDNEIMPSQEMPYFYQQQQQQQQQQQGFEQGLSLNSYPYRLSNDLYYQNQFRDVNNSMYSTKPIYHQHVRPSYPTRQEMVTPPTVVASDVSVTSSRLLSTSPYLYQPYGSRRTSINTCRSASPTGESSPGSSSKRYVCHLCSKRFTRPSSLTTHIYSHTGEKPFKCPVGECGRQFSVVSNLRRHAKIHNNNNNNNNSR</sequence>
<comment type="subcellular location">
    <subcellularLocation>
        <location evidence="1">Nucleus</location>
    </subcellularLocation>
</comment>
<dbReference type="InterPro" id="IPR013087">
    <property type="entry name" value="Znf_C2H2_type"/>
</dbReference>
<dbReference type="Proteomes" id="UP000252139">
    <property type="component" value="Unassembled WGS sequence"/>
</dbReference>
<evidence type="ECO:0000256" key="2">
    <source>
        <dbReference type="ARBA" id="ARBA00022723"/>
    </source>
</evidence>
<feature type="domain" description="C2H2-type" evidence="8">
    <location>
        <begin position="199"/>
        <end position="228"/>
    </location>
</feature>
<protein>
    <recommendedName>
        <fullName evidence="8">C2H2-type domain-containing protein</fullName>
    </recommendedName>
</protein>
<dbReference type="EMBL" id="PJQL01001263">
    <property type="protein sequence ID" value="RCH89580.1"/>
    <property type="molecule type" value="Genomic_DNA"/>
</dbReference>
<evidence type="ECO:0000259" key="8">
    <source>
        <dbReference type="PROSITE" id="PS50157"/>
    </source>
</evidence>
<proteinExistence type="predicted"/>
<dbReference type="InterPro" id="IPR036236">
    <property type="entry name" value="Znf_C2H2_sf"/>
</dbReference>
<dbReference type="AlphaFoldDB" id="A0A367JI19"/>
<dbReference type="SMART" id="SM00355">
    <property type="entry name" value="ZnF_C2H2"/>
    <property type="match status" value="2"/>
</dbReference>
<dbReference type="GO" id="GO:0031519">
    <property type="term" value="C:PcG protein complex"/>
    <property type="evidence" value="ECO:0007669"/>
    <property type="project" value="TreeGrafter"/>
</dbReference>
<dbReference type="Gene3D" id="3.30.160.60">
    <property type="entry name" value="Classic Zinc Finger"/>
    <property type="match status" value="2"/>
</dbReference>
<dbReference type="SUPFAM" id="SSF57667">
    <property type="entry name" value="beta-beta-alpha zinc fingers"/>
    <property type="match status" value="1"/>
</dbReference>
<dbReference type="GO" id="GO:0000981">
    <property type="term" value="F:DNA-binding transcription factor activity, RNA polymerase II-specific"/>
    <property type="evidence" value="ECO:0007669"/>
    <property type="project" value="TreeGrafter"/>
</dbReference>
<evidence type="ECO:0000256" key="6">
    <source>
        <dbReference type="ARBA" id="ARBA00023242"/>
    </source>
</evidence>
<evidence type="ECO:0000256" key="5">
    <source>
        <dbReference type="ARBA" id="ARBA00022833"/>
    </source>
</evidence>
<evidence type="ECO:0000256" key="1">
    <source>
        <dbReference type="ARBA" id="ARBA00004123"/>
    </source>
</evidence>
<dbReference type="OrthoDB" id="6077919at2759"/>
<keyword evidence="5" id="KW-0862">Zinc</keyword>
<dbReference type="GO" id="GO:0000785">
    <property type="term" value="C:chromatin"/>
    <property type="evidence" value="ECO:0007669"/>
    <property type="project" value="TreeGrafter"/>
</dbReference>
<dbReference type="PROSITE" id="PS50157">
    <property type="entry name" value="ZINC_FINGER_C2H2_2"/>
    <property type="match status" value="2"/>
</dbReference>
<evidence type="ECO:0000313" key="10">
    <source>
        <dbReference type="Proteomes" id="UP000252139"/>
    </source>
</evidence>
<reference evidence="9 10" key="1">
    <citation type="journal article" date="2018" name="G3 (Bethesda)">
        <title>Phylogenetic and Phylogenomic Definition of Rhizopus Species.</title>
        <authorList>
            <person name="Gryganskyi A.P."/>
            <person name="Golan J."/>
            <person name="Dolatabadi S."/>
            <person name="Mondo S."/>
            <person name="Robb S."/>
            <person name="Idnurm A."/>
            <person name="Muszewska A."/>
            <person name="Steczkiewicz K."/>
            <person name="Masonjones S."/>
            <person name="Liao H.L."/>
            <person name="Gajdeczka M.T."/>
            <person name="Anike F."/>
            <person name="Vuek A."/>
            <person name="Anishchenko I.M."/>
            <person name="Voigt K."/>
            <person name="de Hoog G.S."/>
            <person name="Smith M.E."/>
            <person name="Heitman J."/>
            <person name="Vilgalys R."/>
            <person name="Stajich J.E."/>
        </authorList>
    </citation>
    <scope>NUCLEOTIDE SEQUENCE [LARGE SCALE GENOMIC DNA]</scope>
    <source>
        <strain evidence="9 10">CBS 357.93</strain>
    </source>
</reference>
<dbReference type="GO" id="GO:0005667">
    <property type="term" value="C:transcription regulator complex"/>
    <property type="evidence" value="ECO:0007669"/>
    <property type="project" value="TreeGrafter"/>
</dbReference>
<comment type="caution">
    <text evidence="9">The sequence shown here is derived from an EMBL/GenBank/DDBJ whole genome shotgun (WGS) entry which is preliminary data.</text>
</comment>
<evidence type="ECO:0000256" key="3">
    <source>
        <dbReference type="ARBA" id="ARBA00022737"/>
    </source>
</evidence>
<keyword evidence="3" id="KW-0677">Repeat</keyword>
<name>A0A367JI19_RHIAZ</name>
<dbReference type="FunFam" id="3.30.160.60:FF:000358">
    <property type="entry name" value="zinc finger protein 24"/>
    <property type="match status" value="1"/>
</dbReference>
<evidence type="ECO:0000313" key="9">
    <source>
        <dbReference type="EMBL" id="RCH89580.1"/>
    </source>
</evidence>
<evidence type="ECO:0000256" key="4">
    <source>
        <dbReference type="ARBA" id="ARBA00022771"/>
    </source>
</evidence>
<dbReference type="GO" id="GO:0000978">
    <property type="term" value="F:RNA polymerase II cis-regulatory region sequence-specific DNA binding"/>
    <property type="evidence" value="ECO:0007669"/>
    <property type="project" value="TreeGrafter"/>
</dbReference>
<dbReference type="FunFam" id="3.30.160.60:FF:000145">
    <property type="entry name" value="Zinc finger protein 574"/>
    <property type="match status" value="1"/>
</dbReference>
<keyword evidence="10" id="KW-1185">Reference proteome</keyword>
<feature type="domain" description="C2H2-type" evidence="8">
    <location>
        <begin position="171"/>
        <end position="198"/>
    </location>
</feature>